<dbReference type="PANTHER" id="PTHR14191:SF3">
    <property type="entry name" value="NA(+)_H(+) EXCHANGE REGULATORY COFACTOR-LIKE PROTEIN NRFL-1"/>
    <property type="match status" value="1"/>
</dbReference>
<dbReference type="EMBL" id="CAJNOH010000095">
    <property type="protein sequence ID" value="CAF0862450.1"/>
    <property type="molecule type" value="Genomic_DNA"/>
</dbReference>
<dbReference type="Pfam" id="PF00595">
    <property type="entry name" value="PDZ"/>
    <property type="match status" value="1"/>
</dbReference>
<dbReference type="GO" id="GO:0043495">
    <property type="term" value="F:protein-membrane adaptor activity"/>
    <property type="evidence" value="ECO:0007669"/>
    <property type="project" value="TreeGrafter"/>
</dbReference>
<evidence type="ECO:0000313" key="11">
    <source>
        <dbReference type="Proteomes" id="UP000663854"/>
    </source>
</evidence>
<organism evidence="6 11">
    <name type="scientific">Rotaria sordida</name>
    <dbReference type="NCBI Taxonomy" id="392033"/>
    <lineage>
        <taxon>Eukaryota</taxon>
        <taxon>Metazoa</taxon>
        <taxon>Spiralia</taxon>
        <taxon>Gnathifera</taxon>
        <taxon>Rotifera</taxon>
        <taxon>Eurotatoria</taxon>
        <taxon>Bdelloidea</taxon>
        <taxon>Philodinida</taxon>
        <taxon>Philodinidae</taxon>
        <taxon>Rotaria</taxon>
    </lineage>
</organism>
<dbReference type="Proteomes" id="UP000663889">
    <property type="component" value="Unassembled WGS sequence"/>
</dbReference>
<feature type="domain" description="PDZ" evidence="5">
    <location>
        <begin position="216"/>
        <end position="282"/>
    </location>
</feature>
<dbReference type="Proteomes" id="UP000663870">
    <property type="component" value="Unassembled WGS sequence"/>
</dbReference>
<dbReference type="EMBL" id="CAJNOU010000926">
    <property type="protein sequence ID" value="CAF1116965.1"/>
    <property type="molecule type" value="Genomic_DNA"/>
</dbReference>
<evidence type="ECO:0000256" key="4">
    <source>
        <dbReference type="SAM" id="MobiDB-lite"/>
    </source>
</evidence>
<evidence type="ECO:0000313" key="8">
    <source>
        <dbReference type="EMBL" id="CAF1507758.1"/>
    </source>
</evidence>
<feature type="compositionally biased region" description="Low complexity" evidence="4">
    <location>
        <begin position="179"/>
        <end position="188"/>
    </location>
</feature>
<keyword evidence="12" id="KW-1185">Reference proteome</keyword>
<protein>
    <recommendedName>
        <fullName evidence="5">PDZ domain-containing protein</fullName>
    </recommendedName>
</protein>
<evidence type="ECO:0000259" key="5">
    <source>
        <dbReference type="PROSITE" id="PS50106"/>
    </source>
</evidence>
<dbReference type="PROSITE" id="PS50106">
    <property type="entry name" value="PDZ"/>
    <property type="match status" value="2"/>
</dbReference>
<evidence type="ECO:0000313" key="6">
    <source>
        <dbReference type="EMBL" id="CAF0862450.1"/>
    </source>
</evidence>
<feature type="compositionally biased region" description="Polar residues" evidence="4">
    <location>
        <begin position="153"/>
        <end position="178"/>
    </location>
</feature>
<comment type="subcellular location">
    <subcellularLocation>
        <location evidence="1">Cell membrane</location>
    </subcellularLocation>
</comment>
<dbReference type="Proteomes" id="UP000663854">
    <property type="component" value="Unassembled WGS sequence"/>
</dbReference>
<feature type="region of interest" description="Disordered" evidence="4">
    <location>
        <begin position="144"/>
        <end position="188"/>
    </location>
</feature>
<evidence type="ECO:0000256" key="2">
    <source>
        <dbReference type="ARBA" id="ARBA00022475"/>
    </source>
</evidence>
<comment type="caution">
    <text evidence="6">The sequence shown here is derived from an EMBL/GenBank/DDBJ whole genome shotgun (WGS) entry which is preliminary data.</text>
</comment>
<sequence length="322" mass="36053">MANRPIPPKQSSIQTDDEEDDEGGDTSNSAPPSSRPKLSEEQGETRVITIPEAIGLDFNSFIPQSDITSQVHFVSDIQPDSQASLAGLKDGDRILQINGINVTNLEHEDVRKLMQLMAPIVLKVENDPKYLFVLQQPIVDIEEKSPEPPITVNGDTNSDTNNRQSNRTELQEQPSLDPTVSSGSKLTTSTKSHRYETFNIIQSDESIKEEPLKAKLCRLRQSKKYDGYGLVLKYQQDLHVIGEVEEASPSYRAGLRENDIIIFIGKKNVEKATHDDVKVMIRAMILASNQVEITVLSKLDIPRYKTLQEKGLIDWSIMGLEK</sequence>
<reference evidence="6" key="1">
    <citation type="submission" date="2021-02" db="EMBL/GenBank/DDBJ databases">
        <authorList>
            <person name="Nowell W R."/>
        </authorList>
    </citation>
    <scope>NUCLEOTIDE SEQUENCE</scope>
</reference>
<feature type="domain" description="PDZ" evidence="5">
    <location>
        <begin position="73"/>
        <end position="115"/>
    </location>
</feature>
<dbReference type="InterPro" id="IPR001478">
    <property type="entry name" value="PDZ"/>
</dbReference>
<dbReference type="Gene3D" id="2.30.42.10">
    <property type="match status" value="2"/>
</dbReference>
<evidence type="ECO:0000256" key="3">
    <source>
        <dbReference type="ARBA" id="ARBA00022737"/>
    </source>
</evidence>
<dbReference type="SUPFAM" id="SSF50156">
    <property type="entry name" value="PDZ domain-like"/>
    <property type="match status" value="2"/>
</dbReference>
<dbReference type="GO" id="GO:0072659">
    <property type="term" value="P:protein localization to plasma membrane"/>
    <property type="evidence" value="ECO:0007669"/>
    <property type="project" value="TreeGrafter"/>
</dbReference>
<feature type="region of interest" description="Disordered" evidence="4">
    <location>
        <begin position="1"/>
        <end position="44"/>
    </location>
</feature>
<evidence type="ECO:0000256" key="1">
    <source>
        <dbReference type="ARBA" id="ARBA00004236"/>
    </source>
</evidence>
<dbReference type="EMBL" id="CAJOAX010000139">
    <property type="protein sequence ID" value="CAF3520208.1"/>
    <property type="molecule type" value="Genomic_DNA"/>
</dbReference>
<evidence type="ECO:0000313" key="10">
    <source>
        <dbReference type="EMBL" id="CAF3753584.1"/>
    </source>
</evidence>
<keyword evidence="3" id="KW-0677">Repeat</keyword>
<dbReference type="Pfam" id="PF17820">
    <property type="entry name" value="PDZ_6"/>
    <property type="match status" value="1"/>
</dbReference>
<evidence type="ECO:0000313" key="12">
    <source>
        <dbReference type="Proteomes" id="UP000663870"/>
    </source>
</evidence>
<keyword evidence="2" id="KW-0472">Membrane</keyword>
<accession>A0A813WUU8</accession>
<dbReference type="InterPro" id="IPR051067">
    <property type="entry name" value="NHER"/>
</dbReference>
<dbReference type="AlphaFoldDB" id="A0A813WUU8"/>
<dbReference type="InterPro" id="IPR036034">
    <property type="entry name" value="PDZ_sf"/>
</dbReference>
<evidence type="ECO:0000313" key="9">
    <source>
        <dbReference type="EMBL" id="CAF3520208.1"/>
    </source>
</evidence>
<dbReference type="EMBL" id="CAJNOL010002511">
    <property type="protein sequence ID" value="CAF1507758.1"/>
    <property type="molecule type" value="Genomic_DNA"/>
</dbReference>
<evidence type="ECO:0000313" key="7">
    <source>
        <dbReference type="EMBL" id="CAF1116965.1"/>
    </source>
</evidence>
<dbReference type="PANTHER" id="PTHR14191">
    <property type="entry name" value="PDZ DOMAIN CONTAINING PROTEIN"/>
    <property type="match status" value="1"/>
</dbReference>
<dbReference type="InterPro" id="IPR041489">
    <property type="entry name" value="PDZ_6"/>
</dbReference>
<dbReference type="SMART" id="SM00228">
    <property type="entry name" value="PDZ"/>
    <property type="match status" value="2"/>
</dbReference>
<proteinExistence type="predicted"/>
<keyword evidence="2" id="KW-1003">Cell membrane</keyword>
<dbReference type="Proteomes" id="UP000663823">
    <property type="component" value="Unassembled WGS sequence"/>
</dbReference>
<name>A0A813WUU8_9BILA</name>
<feature type="compositionally biased region" description="Acidic residues" evidence="4">
    <location>
        <begin position="15"/>
        <end position="24"/>
    </location>
</feature>
<gene>
    <name evidence="10" type="ORF">FNK824_LOCUS12389</name>
    <name evidence="8" type="ORF">JXQ802_LOCUS40806</name>
    <name evidence="9" type="ORF">OTI717_LOCUS2764</name>
    <name evidence="6" type="ORF">PYM288_LOCUS7627</name>
    <name evidence="7" type="ORF">SEV965_LOCUS16692</name>
</gene>
<dbReference type="Proteomes" id="UP000663874">
    <property type="component" value="Unassembled WGS sequence"/>
</dbReference>
<dbReference type="EMBL" id="CAJOBE010001550">
    <property type="protein sequence ID" value="CAF3753584.1"/>
    <property type="molecule type" value="Genomic_DNA"/>
</dbReference>
<dbReference type="GO" id="GO:0016324">
    <property type="term" value="C:apical plasma membrane"/>
    <property type="evidence" value="ECO:0007669"/>
    <property type="project" value="TreeGrafter"/>
</dbReference>